<gene>
    <name evidence="1" type="ORF">KDY119_00148</name>
</gene>
<dbReference type="EMBL" id="CP045529">
    <property type="protein sequence ID" value="QFU96661.1"/>
    <property type="molecule type" value="Genomic_DNA"/>
</dbReference>
<dbReference type="RefSeq" id="WP_036954227.1">
    <property type="nucleotide sequence ID" value="NZ_BAABIH010000013.1"/>
</dbReference>
<dbReference type="Proteomes" id="UP000326702">
    <property type="component" value="Chromosome"/>
</dbReference>
<evidence type="ECO:0000313" key="2">
    <source>
        <dbReference type="Proteomes" id="UP000326702"/>
    </source>
</evidence>
<protein>
    <recommendedName>
        <fullName evidence="3">SRPBCC family protein</fullName>
    </recommendedName>
</protein>
<name>A0A5P9Q5K6_9MICO</name>
<organism evidence="1 2">
    <name type="scientific">Luteimicrobium xylanilyticum</name>
    <dbReference type="NCBI Taxonomy" id="1133546"/>
    <lineage>
        <taxon>Bacteria</taxon>
        <taxon>Bacillati</taxon>
        <taxon>Actinomycetota</taxon>
        <taxon>Actinomycetes</taxon>
        <taxon>Micrococcales</taxon>
        <taxon>Luteimicrobium</taxon>
    </lineage>
</organism>
<dbReference type="OrthoDB" id="9803476at2"/>
<sequence>MRHGTLVDLDGRVAVRFTVDLPATADRVWRAVSDPTDMRTWFPQTVTYRPHVGSPVELTDDPNRPSARGEVLAYDPPRSFAFTWGEDELWFEVSDGEPTGGGEPAARLVLTDVLDLRDSAARNAAGWEVCLDELEAHLADDAPAGPHTAEARERWRAYYEQYVDVGMPAGAPIPTADAEVFPDET</sequence>
<dbReference type="Pfam" id="PF10604">
    <property type="entry name" value="Polyketide_cyc2"/>
    <property type="match status" value="1"/>
</dbReference>
<reference evidence="1 2" key="1">
    <citation type="submission" date="2019-10" db="EMBL/GenBank/DDBJ databases">
        <title>Genome sequence of Luteimicrobium xylanilyticum HY-24.</title>
        <authorList>
            <person name="Kim D.Y."/>
            <person name="Park H.-Y."/>
        </authorList>
    </citation>
    <scope>NUCLEOTIDE SEQUENCE [LARGE SCALE GENOMIC DNA]</scope>
    <source>
        <strain evidence="1 2">HY-24</strain>
    </source>
</reference>
<accession>A0A5P9Q5K6</accession>
<dbReference type="SUPFAM" id="SSF55961">
    <property type="entry name" value="Bet v1-like"/>
    <property type="match status" value="1"/>
</dbReference>
<dbReference type="KEGG" id="lxl:KDY119_00148"/>
<dbReference type="AlphaFoldDB" id="A0A5P9Q5K6"/>
<dbReference type="InterPro" id="IPR023393">
    <property type="entry name" value="START-like_dom_sf"/>
</dbReference>
<evidence type="ECO:0000313" key="1">
    <source>
        <dbReference type="EMBL" id="QFU96661.1"/>
    </source>
</evidence>
<keyword evidence="2" id="KW-1185">Reference proteome</keyword>
<dbReference type="InterPro" id="IPR019587">
    <property type="entry name" value="Polyketide_cyclase/dehydratase"/>
</dbReference>
<proteinExistence type="predicted"/>
<dbReference type="Gene3D" id="3.30.530.20">
    <property type="match status" value="1"/>
</dbReference>
<evidence type="ECO:0008006" key="3">
    <source>
        <dbReference type="Google" id="ProtNLM"/>
    </source>
</evidence>